<dbReference type="SMART" id="SM01022">
    <property type="entry name" value="ASCH"/>
    <property type="match status" value="1"/>
</dbReference>
<dbReference type="CDD" id="cd06553">
    <property type="entry name" value="ASCH_Ef3133_like"/>
    <property type="match status" value="1"/>
</dbReference>
<dbReference type="InterPro" id="IPR007374">
    <property type="entry name" value="ASCH_domain"/>
</dbReference>
<dbReference type="Gene3D" id="3.10.400.10">
    <property type="entry name" value="Sulfate adenylyltransferase"/>
    <property type="match status" value="1"/>
</dbReference>
<dbReference type="Pfam" id="PF04266">
    <property type="entry name" value="ASCH"/>
    <property type="match status" value="1"/>
</dbReference>
<dbReference type="EMBL" id="CP002542">
    <property type="protein sequence ID" value="AEA43264.1"/>
    <property type="molecule type" value="Genomic_DNA"/>
</dbReference>
<dbReference type="AlphaFoldDB" id="F2IC38"/>
<reference evidence="3" key="2">
    <citation type="submission" date="2011-02" db="EMBL/GenBank/DDBJ databases">
        <title>The complete genome of Fluviicola taffensis DSM 16823.</title>
        <authorList>
            <consortium name="US DOE Joint Genome Institute (JGI-PGF)"/>
            <person name="Lucas S."/>
            <person name="Copeland A."/>
            <person name="Lapidus A."/>
            <person name="Bruce D."/>
            <person name="Goodwin L."/>
            <person name="Pitluck S."/>
            <person name="Kyrpides N."/>
            <person name="Mavromatis K."/>
            <person name="Ivanova N."/>
            <person name="Mikhailova N."/>
            <person name="Pagani I."/>
            <person name="Chertkov O."/>
            <person name="Detter J.C."/>
            <person name="Han C."/>
            <person name="Tapia R."/>
            <person name="Land M."/>
            <person name="Hauser L."/>
            <person name="Markowitz V."/>
            <person name="Cheng J.-F."/>
            <person name="Hugenholtz P."/>
            <person name="Woyke T."/>
            <person name="Wu D."/>
            <person name="Tindall B."/>
            <person name="Pomrenke H.G."/>
            <person name="Brambilla E."/>
            <person name="Klenk H.-P."/>
            <person name="Eisen J.A."/>
        </authorList>
    </citation>
    <scope>NUCLEOTIDE SEQUENCE [LARGE SCALE GENOMIC DNA]</scope>
    <source>
        <strain evidence="3">DSM 16823 / RW262 / RW262</strain>
    </source>
</reference>
<dbReference type="KEGG" id="fte:Fluta_1269"/>
<evidence type="ECO:0000313" key="2">
    <source>
        <dbReference type="EMBL" id="AEA43264.1"/>
    </source>
</evidence>
<dbReference type="PANTHER" id="PTHR39203">
    <property type="entry name" value="CYTOPLASMIC PROTEIN-RELATED"/>
    <property type="match status" value="1"/>
</dbReference>
<proteinExistence type="predicted"/>
<dbReference type="Proteomes" id="UP000007463">
    <property type="component" value="Chromosome"/>
</dbReference>
<dbReference type="eggNOG" id="COG4405">
    <property type="taxonomic scope" value="Bacteria"/>
</dbReference>
<dbReference type="HOGENOM" id="CLU_102450_0_0_10"/>
<dbReference type="PROSITE" id="PS51257">
    <property type="entry name" value="PROKAR_LIPOPROTEIN"/>
    <property type="match status" value="1"/>
</dbReference>
<organism evidence="2 3">
    <name type="scientific">Fluviicola taffensis (strain DSM 16823 / NCIMB 13979 / RW262)</name>
    <dbReference type="NCBI Taxonomy" id="755732"/>
    <lineage>
        <taxon>Bacteria</taxon>
        <taxon>Pseudomonadati</taxon>
        <taxon>Bacteroidota</taxon>
        <taxon>Flavobacteriia</taxon>
        <taxon>Flavobacteriales</taxon>
        <taxon>Crocinitomicaceae</taxon>
        <taxon>Fluviicola</taxon>
    </lineage>
</organism>
<dbReference type="RefSeq" id="WP_013686036.1">
    <property type="nucleotide sequence ID" value="NC_015321.1"/>
</dbReference>
<dbReference type="InterPro" id="IPR009326">
    <property type="entry name" value="DUF984"/>
</dbReference>
<dbReference type="PANTHER" id="PTHR39203:SF1">
    <property type="entry name" value="CYTOPLASMIC PROTEIN"/>
    <property type="match status" value="1"/>
</dbReference>
<protein>
    <submittedName>
        <fullName evidence="2">ASCH domain protein</fullName>
    </submittedName>
</protein>
<dbReference type="InterPro" id="IPR015947">
    <property type="entry name" value="PUA-like_sf"/>
</dbReference>
<reference evidence="2 3" key="1">
    <citation type="journal article" date="2011" name="Stand. Genomic Sci.">
        <title>Complete genome sequence of the gliding freshwater bacterium Fluviicola taffensis type strain (RW262).</title>
        <authorList>
            <person name="Woyke T."/>
            <person name="Chertkov O."/>
            <person name="Lapidus A."/>
            <person name="Nolan M."/>
            <person name="Lucas S."/>
            <person name="Del Rio T.G."/>
            <person name="Tice H."/>
            <person name="Cheng J.F."/>
            <person name="Tapia R."/>
            <person name="Han C."/>
            <person name="Goodwin L."/>
            <person name="Pitluck S."/>
            <person name="Liolios K."/>
            <person name="Pagani I."/>
            <person name="Ivanova N."/>
            <person name="Huntemann M."/>
            <person name="Mavromatis K."/>
            <person name="Mikhailova N."/>
            <person name="Pati A."/>
            <person name="Chen A."/>
            <person name="Palaniappan K."/>
            <person name="Land M."/>
            <person name="Hauser L."/>
            <person name="Brambilla E.M."/>
            <person name="Rohde M."/>
            <person name="Mwirichia R."/>
            <person name="Sikorski J."/>
            <person name="Tindall B.J."/>
            <person name="Goker M."/>
            <person name="Bristow J."/>
            <person name="Eisen J.A."/>
            <person name="Markowitz V."/>
            <person name="Hugenholtz P."/>
            <person name="Klenk H.P."/>
            <person name="Kyrpides N.C."/>
        </authorList>
    </citation>
    <scope>NUCLEOTIDE SEQUENCE [LARGE SCALE GENOMIC DNA]</scope>
    <source>
        <strain evidence="3">DSM 16823 / RW262 / RW262</strain>
    </source>
</reference>
<evidence type="ECO:0000259" key="1">
    <source>
        <dbReference type="SMART" id="SM01022"/>
    </source>
</evidence>
<accession>F2IC38</accession>
<name>F2IC38_FLUTR</name>
<dbReference type="PIRSF" id="PIRSF021320">
    <property type="entry name" value="DUF984"/>
    <property type="match status" value="1"/>
</dbReference>
<keyword evidence="3" id="KW-1185">Reference proteome</keyword>
<gene>
    <name evidence="2" type="ordered locus">Fluta_1269</name>
</gene>
<feature type="domain" description="ASCH" evidence="1">
    <location>
        <begin position="60"/>
        <end position="183"/>
    </location>
</feature>
<evidence type="ECO:0000313" key="3">
    <source>
        <dbReference type="Proteomes" id="UP000007463"/>
    </source>
</evidence>
<dbReference type="STRING" id="755732.Fluta_1269"/>
<sequence>MSKLIIPFILITLISCNQDKKAIITSHKNNYETKNSMKEYWKEFQKNNSEYTNIEQPPSFFFCDNKKEADECADLVVQKIKQATSPSVWWFQKNNEPFPKIGDIAIVTNWDGEPKAIIRTVKVEIVKLKHITPEYAQIEGEGDKTLDYWKKAHWDYYTNEMKEFNEYPSEEMEIVCEYFETIW</sequence>
<dbReference type="SUPFAM" id="SSF88697">
    <property type="entry name" value="PUA domain-like"/>
    <property type="match status" value="1"/>
</dbReference>